<dbReference type="VEuPathDB" id="FungiDB:HMPREF1544_09393"/>
<accession>S2J2F5</accession>
<dbReference type="InterPro" id="IPR000477">
    <property type="entry name" value="RT_dom"/>
</dbReference>
<dbReference type="AlphaFoldDB" id="S2J2F5"/>
<dbReference type="InterPro" id="IPR043502">
    <property type="entry name" value="DNA/RNA_pol_sf"/>
</dbReference>
<protein>
    <recommendedName>
        <fullName evidence="1">Reverse transcriptase domain-containing protein</fullName>
    </recommendedName>
</protein>
<gene>
    <name evidence="2" type="ORF">HMPREF1544_09393</name>
</gene>
<dbReference type="PROSITE" id="PS50878">
    <property type="entry name" value="RT_POL"/>
    <property type="match status" value="1"/>
</dbReference>
<dbReference type="EMBL" id="KE124057">
    <property type="protein sequence ID" value="EPB83819.1"/>
    <property type="molecule type" value="Genomic_DNA"/>
</dbReference>
<organism evidence="2 3">
    <name type="scientific">Mucor circinelloides f. circinelloides (strain 1006PhL)</name>
    <name type="common">Mucormycosis agent</name>
    <name type="synonym">Calyptromyces circinelloides</name>
    <dbReference type="NCBI Taxonomy" id="1220926"/>
    <lineage>
        <taxon>Eukaryota</taxon>
        <taxon>Fungi</taxon>
        <taxon>Fungi incertae sedis</taxon>
        <taxon>Mucoromycota</taxon>
        <taxon>Mucoromycotina</taxon>
        <taxon>Mucoromycetes</taxon>
        <taxon>Mucorales</taxon>
        <taxon>Mucorineae</taxon>
        <taxon>Mucoraceae</taxon>
        <taxon>Mucor</taxon>
    </lineage>
</organism>
<evidence type="ECO:0000259" key="1">
    <source>
        <dbReference type="PROSITE" id="PS50878"/>
    </source>
</evidence>
<sequence>MRRRGIRQGNRISPVLFNLAVEPFFLSVINNRNISGYSLQYTKPPHNSQTQSVSPAPVKVLAYADDVLIFAKSQFELLELQGRLKIYNRASNAKVNYDKPVALFPLHGGTKKSVEGRKDKDRVTERLKMK</sequence>
<dbReference type="Pfam" id="PF00078">
    <property type="entry name" value="RVT_1"/>
    <property type="match status" value="1"/>
</dbReference>
<dbReference type="Proteomes" id="UP000014254">
    <property type="component" value="Unassembled WGS sequence"/>
</dbReference>
<keyword evidence="3" id="KW-1185">Reference proteome</keyword>
<evidence type="ECO:0000313" key="2">
    <source>
        <dbReference type="EMBL" id="EPB83819.1"/>
    </source>
</evidence>
<evidence type="ECO:0000313" key="3">
    <source>
        <dbReference type="Proteomes" id="UP000014254"/>
    </source>
</evidence>
<name>S2J2F5_MUCC1</name>
<feature type="domain" description="Reverse transcriptase" evidence="1">
    <location>
        <begin position="1"/>
        <end position="130"/>
    </location>
</feature>
<reference evidence="3" key="1">
    <citation type="submission" date="2013-05" db="EMBL/GenBank/DDBJ databases">
        <title>The Genome sequence of Mucor circinelloides f. circinelloides 1006PhL.</title>
        <authorList>
            <consortium name="The Broad Institute Genomics Platform"/>
            <person name="Cuomo C."/>
            <person name="Earl A."/>
            <person name="Findley K."/>
            <person name="Lee S.C."/>
            <person name="Walker B."/>
            <person name="Young S."/>
            <person name="Zeng Q."/>
            <person name="Gargeya S."/>
            <person name="Fitzgerald M."/>
            <person name="Haas B."/>
            <person name="Abouelleil A."/>
            <person name="Allen A.W."/>
            <person name="Alvarado L."/>
            <person name="Arachchi H.M."/>
            <person name="Berlin A.M."/>
            <person name="Chapman S.B."/>
            <person name="Gainer-Dewar J."/>
            <person name="Goldberg J."/>
            <person name="Griggs A."/>
            <person name="Gujja S."/>
            <person name="Hansen M."/>
            <person name="Howarth C."/>
            <person name="Imamovic A."/>
            <person name="Ireland A."/>
            <person name="Larimer J."/>
            <person name="McCowan C."/>
            <person name="Murphy C."/>
            <person name="Pearson M."/>
            <person name="Poon T.W."/>
            <person name="Priest M."/>
            <person name="Roberts A."/>
            <person name="Saif S."/>
            <person name="Shea T."/>
            <person name="Sisk P."/>
            <person name="Sykes S."/>
            <person name="Wortman J."/>
            <person name="Nusbaum C."/>
            <person name="Birren B."/>
        </authorList>
    </citation>
    <scope>NUCLEOTIDE SEQUENCE [LARGE SCALE GENOMIC DNA]</scope>
    <source>
        <strain evidence="3">1006PhL</strain>
    </source>
</reference>
<dbReference type="SUPFAM" id="SSF56672">
    <property type="entry name" value="DNA/RNA polymerases"/>
    <property type="match status" value="1"/>
</dbReference>
<dbReference type="InParanoid" id="S2J2F5"/>
<dbReference type="OrthoDB" id="2286689at2759"/>
<dbReference type="STRING" id="1220926.S2J2F5"/>
<dbReference type="eggNOG" id="KOG1075">
    <property type="taxonomic scope" value="Eukaryota"/>
</dbReference>
<proteinExistence type="predicted"/>